<organism evidence="5 6">
    <name type="scientific">Cladophialophora chaetospira</name>
    <dbReference type="NCBI Taxonomy" id="386627"/>
    <lineage>
        <taxon>Eukaryota</taxon>
        <taxon>Fungi</taxon>
        <taxon>Dikarya</taxon>
        <taxon>Ascomycota</taxon>
        <taxon>Pezizomycotina</taxon>
        <taxon>Eurotiomycetes</taxon>
        <taxon>Chaetothyriomycetidae</taxon>
        <taxon>Chaetothyriales</taxon>
        <taxon>Herpotrichiellaceae</taxon>
        <taxon>Cladophialophora</taxon>
    </lineage>
</organism>
<evidence type="ECO:0000256" key="2">
    <source>
        <dbReference type="ARBA" id="ARBA00023242"/>
    </source>
</evidence>
<dbReference type="PROSITE" id="PS50217">
    <property type="entry name" value="BZIP"/>
    <property type="match status" value="1"/>
</dbReference>
<evidence type="ECO:0000256" key="1">
    <source>
        <dbReference type="ARBA" id="ARBA00004123"/>
    </source>
</evidence>
<dbReference type="InterPro" id="IPR046347">
    <property type="entry name" value="bZIP_sf"/>
</dbReference>
<dbReference type="GO" id="GO:0001228">
    <property type="term" value="F:DNA-binding transcription activator activity, RNA polymerase II-specific"/>
    <property type="evidence" value="ECO:0007669"/>
    <property type="project" value="TreeGrafter"/>
</dbReference>
<protein>
    <recommendedName>
        <fullName evidence="4">BZIP domain-containing protein</fullName>
    </recommendedName>
</protein>
<dbReference type="PANTHER" id="PTHR40621:SF6">
    <property type="entry name" value="AP-1-LIKE TRANSCRIPTION FACTOR YAP1-RELATED"/>
    <property type="match status" value="1"/>
</dbReference>
<dbReference type="InterPro" id="IPR004827">
    <property type="entry name" value="bZIP"/>
</dbReference>
<feature type="domain" description="BZIP" evidence="4">
    <location>
        <begin position="121"/>
        <end position="184"/>
    </location>
</feature>
<evidence type="ECO:0000259" key="4">
    <source>
        <dbReference type="PROSITE" id="PS50217"/>
    </source>
</evidence>
<sequence>MDSGTPLEINTRSSWRAPSYDMQNATIIGLTHDGITGFGDVNHMSSDDSRLTPYDDFELFESNEMKTFLMDLPKANHGRSSSTRLSTFGGPHSSSTPPRLAKRETAASSGIDSPSPEMYIDISGERRRAQNRTAQRAHRERQKRYVSQLEKRFFALQASYHQLDEKYKTVQRQYESLASLVHSQQTLMDSPMLQDVTEVVLGFSSAEVPPFNEFSWCEQELDRILACRADETPSPE</sequence>
<dbReference type="GO" id="GO:0000976">
    <property type="term" value="F:transcription cis-regulatory region binding"/>
    <property type="evidence" value="ECO:0007669"/>
    <property type="project" value="InterPro"/>
</dbReference>
<dbReference type="AlphaFoldDB" id="A0AA39CCK7"/>
<feature type="region of interest" description="Disordered" evidence="3">
    <location>
        <begin position="123"/>
        <end position="142"/>
    </location>
</feature>
<evidence type="ECO:0000256" key="3">
    <source>
        <dbReference type="SAM" id="MobiDB-lite"/>
    </source>
</evidence>
<evidence type="ECO:0000313" key="5">
    <source>
        <dbReference type="EMBL" id="KAJ9603334.1"/>
    </source>
</evidence>
<dbReference type="Gene3D" id="1.20.5.170">
    <property type="match status" value="1"/>
</dbReference>
<comment type="caution">
    <text evidence="5">The sequence shown here is derived from an EMBL/GenBank/DDBJ whole genome shotgun (WGS) entry which is preliminary data.</text>
</comment>
<dbReference type="Proteomes" id="UP001172673">
    <property type="component" value="Unassembled WGS sequence"/>
</dbReference>
<proteinExistence type="predicted"/>
<feature type="region of interest" description="Disordered" evidence="3">
    <location>
        <begin position="74"/>
        <end position="118"/>
    </location>
</feature>
<comment type="subcellular location">
    <subcellularLocation>
        <location evidence="1">Nucleus</location>
    </subcellularLocation>
</comment>
<dbReference type="GO" id="GO:0090575">
    <property type="term" value="C:RNA polymerase II transcription regulator complex"/>
    <property type="evidence" value="ECO:0007669"/>
    <property type="project" value="TreeGrafter"/>
</dbReference>
<dbReference type="InterPro" id="IPR050936">
    <property type="entry name" value="AP-1-like"/>
</dbReference>
<dbReference type="SMART" id="SM00338">
    <property type="entry name" value="BRLZ"/>
    <property type="match status" value="1"/>
</dbReference>
<dbReference type="CDD" id="cd14688">
    <property type="entry name" value="bZIP_YAP"/>
    <property type="match status" value="1"/>
</dbReference>
<dbReference type="EMBL" id="JAPDRK010000022">
    <property type="protein sequence ID" value="KAJ9603334.1"/>
    <property type="molecule type" value="Genomic_DNA"/>
</dbReference>
<dbReference type="SUPFAM" id="SSF57959">
    <property type="entry name" value="Leucine zipper domain"/>
    <property type="match status" value="1"/>
</dbReference>
<gene>
    <name evidence="5" type="ORF">H2200_012112</name>
</gene>
<name>A0AA39CCK7_9EURO</name>
<dbReference type="PANTHER" id="PTHR40621">
    <property type="entry name" value="TRANSCRIPTION FACTOR KAPC-RELATED"/>
    <property type="match status" value="1"/>
</dbReference>
<reference evidence="5" key="1">
    <citation type="submission" date="2022-10" db="EMBL/GenBank/DDBJ databases">
        <title>Culturing micro-colonial fungi from biological soil crusts in the Mojave desert and describing Neophaeococcomyces mojavensis, and introducing the new genera and species Taxawa tesnikishii.</title>
        <authorList>
            <person name="Kurbessoian T."/>
            <person name="Stajich J.E."/>
        </authorList>
    </citation>
    <scope>NUCLEOTIDE SEQUENCE</scope>
    <source>
        <strain evidence="5">TK_41</strain>
    </source>
</reference>
<keyword evidence="6" id="KW-1185">Reference proteome</keyword>
<accession>A0AA39CCK7</accession>
<evidence type="ECO:0000313" key="6">
    <source>
        <dbReference type="Proteomes" id="UP001172673"/>
    </source>
</evidence>
<dbReference type="PROSITE" id="PS00036">
    <property type="entry name" value="BZIP_BASIC"/>
    <property type="match status" value="1"/>
</dbReference>
<dbReference type="Pfam" id="PF00170">
    <property type="entry name" value="bZIP_1"/>
    <property type="match status" value="1"/>
</dbReference>
<keyword evidence="2" id="KW-0539">Nucleus</keyword>
<feature type="compositionally biased region" description="Polar residues" evidence="3">
    <location>
        <begin position="78"/>
        <end position="97"/>
    </location>
</feature>